<evidence type="ECO:0000313" key="3">
    <source>
        <dbReference type="Proteomes" id="UP000234420"/>
    </source>
</evidence>
<dbReference type="PROSITE" id="PS51977">
    <property type="entry name" value="WGR"/>
    <property type="match status" value="1"/>
</dbReference>
<dbReference type="EMBL" id="NPIB01000002">
    <property type="protein sequence ID" value="PLC59338.1"/>
    <property type="molecule type" value="Genomic_DNA"/>
</dbReference>
<protein>
    <recommendedName>
        <fullName evidence="1">WGR domain-containing protein</fullName>
    </recommendedName>
</protein>
<proteinExistence type="predicted"/>
<sequence length="220" mass="24756">MQLIIKHCNGAIKMSALSNDSILIEKIEMNFQDSVTNSDKFYNVSTLQDQESNEYTVYRHYGRVGSNTTPQPIMTTAFPQDAARAVQKAVSAKRKKGYEISNHYKHERAYLIDKSTQVNKDTDSGKGVYVADKNNLCYLLCRKQKNGNTYLSCYDPQGIDSPWRTCAVAVGDTSSCDETYFAQVSVLDKLYEGLQTVLIVRSLEDIEDAGVEEEDCQLTK</sequence>
<dbReference type="CDD" id="cd07996">
    <property type="entry name" value="WGR_MMR_like"/>
    <property type="match status" value="1"/>
</dbReference>
<evidence type="ECO:0000313" key="2">
    <source>
        <dbReference type="EMBL" id="PLC59338.1"/>
    </source>
</evidence>
<dbReference type="InterPro" id="IPR036930">
    <property type="entry name" value="WGR_dom_sf"/>
</dbReference>
<dbReference type="InterPro" id="IPR049809">
    <property type="entry name" value="YehF/YfeS-like_WGR"/>
</dbReference>
<organism evidence="2 3">
    <name type="scientific">Photobacterium carnosum</name>
    <dbReference type="NCBI Taxonomy" id="2023717"/>
    <lineage>
        <taxon>Bacteria</taxon>
        <taxon>Pseudomonadati</taxon>
        <taxon>Pseudomonadota</taxon>
        <taxon>Gammaproteobacteria</taxon>
        <taxon>Vibrionales</taxon>
        <taxon>Vibrionaceae</taxon>
        <taxon>Photobacterium</taxon>
    </lineage>
</organism>
<dbReference type="AlphaFoldDB" id="A0A2N4UWF3"/>
<gene>
    <name evidence="2" type="ORF">CIK00_03450</name>
</gene>
<dbReference type="Proteomes" id="UP000234420">
    <property type="component" value="Unassembled WGS sequence"/>
</dbReference>
<keyword evidence="3" id="KW-1185">Reference proteome</keyword>
<dbReference type="InterPro" id="IPR008893">
    <property type="entry name" value="WGR_domain"/>
</dbReference>
<dbReference type="SUPFAM" id="SSF142921">
    <property type="entry name" value="WGR domain-like"/>
    <property type="match status" value="1"/>
</dbReference>
<feature type="domain" description="WGR" evidence="1">
    <location>
        <begin position="19"/>
        <end position="110"/>
    </location>
</feature>
<evidence type="ECO:0000259" key="1">
    <source>
        <dbReference type="PROSITE" id="PS51977"/>
    </source>
</evidence>
<comment type="caution">
    <text evidence="2">The sequence shown here is derived from an EMBL/GenBank/DDBJ whole genome shotgun (WGS) entry which is preliminary data.</text>
</comment>
<dbReference type="Pfam" id="PF05406">
    <property type="entry name" value="WGR"/>
    <property type="match status" value="1"/>
</dbReference>
<name>A0A2N4UWF3_9GAMM</name>
<accession>A0A2N4UWF3</accession>
<reference evidence="2 3" key="1">
    <citation type="journal article" date="2018" name="Syst. Appl. Microbiol.">
        <title>Photobacterium carnosum sp. nov., isolated from spoiled modified atmosphere packaged poultry meat.</title>
        <authorList>
            <person name="Hilgarth M."/>
            <person name="Fuertes S."/>
            <person name="Ehrmann M."/>
            <person name="Vogel R.F."/>
        </authorList>
    </citation>
    <scope>NUCLEOTIDE SEQUENCE [LARGE SCALE GENOMIC DNA]</scope>
    <source>
        <strain evidence="2 3">TMW 2.2021</strain>
    </source>
</reference>
<dbReference type="SMART" id="SM00773">
    <property type="entry name" value="WGR"/>
    <property type="match status" value="1"/>
</dbReference>
<dbReference type="Gene3D" id="2.20.140.10">
    <property type="entry name" value="WGR domain"/>
    <property type="match status" value="1"/>
</dbReference>